<dbReference type="EMBL" id="LFZO01000139">
    <property type="protein sequence ID" value="KXT12776.1"/>
    <property type="molecule type" value="Genomic_DNA"/>
</dbReference>
<accession>A0A139IDU0</accession>
<reference evidence="2 3" key="1">
    <citation type="submission" date="2015-07" db="EMBL/GenBank/DDBJ databases">
        <title>Comparative genomics of the Sigatoka disease complex on banana suggests a link between parallel evolutionary changes in Pseudocercospora fijiensis and Pseudocercospora eumusae and increased virulence on the banana host.</title>
        <authorList>
            <person name="Chang T.-C."/>
            <person name="Salvucci A."/>
            <person name="Crous P.W."/>
            <person name="Stergiopoulos I."/>
        </authorList>
    </citation>
    <scope>NUCLEOTIDE SEQUENCE [LARGE SCALE GENOMIC DNA]</scope>
    <source>
        <strain evidence="2 3">CBS 116634</strain>
    </source>
</reference>
<evidence type="ECO:0000256" key="1">
    <source>
        <dbReference type="SAM" id="Coils"/>
    </source>
</evidence>
<gene>
    <name evidence="2" type="ORF">AC579_1807</name>
</gene>
<evidence type="ECO:0000313" key="2">
    <source>
        <dbReference type="EMBL" id="KXT12776.1"/>
    </source>
</evidence>
<dbReference type="AlphaFoldDB" id="A0A139IDU0"/>
<dbReference type="Proteomes" id="UP000073492">
    <property type="component" value="Unassembled WGS sequence"/>
</dbReference>
<feature type="coiled-coil region" evidence="1">
    <location>
        <begin position="137"/>
        <end position="185"/>
    </location>
</feature>
<comment type="caution">
    <text evidence="2">The sequence shown here is derived from an EMBL/GenBank/DDBJ whole genome shotgun (WGS) entry which is preliminary data.</text>
</comment>
<dbReference type="OrthoDB" id="5015991at2759"/>
<protein>
    <submittedName>
        <fullName evidence="2">Uncharacterized protein</fullName>
    </submittedName>
</protein>
<proteinExistence type="predicted"/>
<name>A0A139IDU0_9PEZI</name>
<keyword evidence="3" id="KW-1185">Reference proteome</keyword>
<keyword evidence="1" id="KW-0175">Coiled coil</keyword>
<sequence length="200" mass="23256">MKAMDGPVSVLISNFQDISALSKLSRYNKTSTSQSTMFHTSDAMLKGHLPPQQTSSYIPVLQHQGESKAQTPASSPLPVQTATMCFYDMYKFSCRDWKWGNFRQHCQKEYRTGETCGTKLIYQTIDQPDKCTFCEKIEKKLRRRQKAAEDRQRWMQEPQRFRASIEKATEDITNLTREIQQLQMDKDAKYHNVGNTKRRG</sequence>
<organism evidence="2 3">
    <name type="scientific">Pseudocercospora musae</name>
    <dbReference type="NCBI Taxonomy" id="113226"/>
    <lineage>
        <taxon>Eukaryota</taxon>
        <taxon>Fungi</taxon>
        <taxon>Dikarya</taxon>
        <taxon>Ascomycota</taxon>
        <taxon>Pezizomycotina</taxon>
        <taxon>Dothideomycetes</taxon>
        <taxon>Dothideomycetidae</taxon>
        <taxon>Mycosphaerellales</taxon>
        <taxon>Mycosphaerellaceae</taxon>
        <taxon>Pseudocercospora</taxon>
    </lineage>
</organism>
<evidence type="ECO:0000313" key="3">
    <source>
        <dbReference type="Proteomes" id="UP000073492"/>
    </source>
</evidence>